<dbReference type="EMBL" id="CP076448">
    <property type="protein sequence ID" value="QXM24473.1"/>
    <property type="molecule type" value="Genomic_DNA"/>
</dbReference>
<dbReference type="Proteomes" id="UP000694001">
    <property type="component" value="Chromosome"/>
</dbReference>
<keyword evidence="3" id="KW-1185">Reference proteome</keyword>
<dbReference type="AlphaFoldDB" id="A0A975YJI0"/>
<dbReference type="InterPro" id="IPR032033">
    <property type="entry name" value="Cytochrome_P460"/>
</dbReference>
<proteinExistence type="predicted"/>
<feature type="domain" description="Cytochrome P460" evidence="1">
    <location>
        <begin position="4"/>
        <end position="123"/>
    </location>
</feature>
<protein>
    <submittedName>
        <fullName evidence="2">Cytochrome P460 family protein</fullName>
    </submittedName>
</protein>
<dbReference type="Pfam" id="PF16694">
    <property type="entry name" value="Cytochrome_P460"/>
    <property type="match status" value="1"/>
</dbReference>
<accession>A0A975YJI0</accession>
<evidence type="ECO:0000259" key="1">
    <source>
        <dbReference type="Pfam" id="PF16694"/>
    </source>
</evidence>
<reference evidence="2" key="1">
    <citation type="submission" date="2021-06" db="EMBL/GenBank/DDBJ databases">
        <title>Elioraea tepida, sp. nov., a moderately thermophilic aerobic anoxygenic phototrophic bacterium isolated from an alkaline siliceous hot spring mat community in Yellowstone National Park, WY, USA.</title>
        <authorList>
            <person name="Saini M.K."/>
            <person name="Yoshida S."/>
            <person name="Sebastian A."/>
            <person name="Hirose S."/>
            <person name="Hara E."/>
            <person name="Tamaki H."/>
            <person name="Soulier N.T."/>
            <person name="Albert I."/>
            <person name="Hanada S."/>
            <person name="Bryant D.A."/>
            <person name="Tank M."/>
        </authorList>
    </citation>
    <scope>NUCLEOTIDE SEQUENCE</scope>
    <source>
        <strain evidence="2">MS-P2</strain>
    </source>
</reference>
<dbReference type="CDD" id="cd20716">
    <property type="entry name" value="cyt_P460_fam"/>
    <property type="match status" value="1"/>
</dbReference>
<organism evidence="2 3">
    <name type="scientific">Elioraea tepida</name>
    <dbReference type="NCBI Taxonomy" id="2843330"/>
    <lineage>
        <taxon>Bacteria</taxon>
        <taxon>Pseudomonadati</taxon>
        <taxon>Pseudomonadota</taxon>
        <taxon>Alphaproteobacteria</taxon>
        <taxon>Acetobacterales</taxon>
        <taxon>Elioraeaceae</taxon>
        <taxon>Elioraea</taxon>
    </lineage>
</organism>
<dbReference type="KEGG" id="elio:KO353_14710"/>
<evidence type="ECO:0000313" key="3">
    <source>
        <dbReference type="Proteomes" id="UP000694001"/>
    </source>
</evidence>
<name>A0A975YJI0_9PROT</name>
<evidence type="ECO:0000313" key="2">
    <source>
        <dbReference type="EMBL" id="QXM24473.1"/>
    </source>
</evidence>
<sequence>MVDKPERRIVRFLYVNAEALAAARPGEPLPYGTVLVMADRRARLDADGNPLLDRDGRMIAEPEVIAISVQRKERGWGEGYPPARRNGEWEYASFAADGKRREVRLDGCFSCHLQARSAQDYTFVLWDYVQARGQ</sequence>
<gene>
    <name evidence="2" type="ORF">KO353_14710</name>
</gene>